<keyword evidence="5" id="KW-1185">Reference proteome</keyword>
<evidence type="ECO:0000256" key="2">
    <source>
        <dbReference type="SAM" id="Coils"/>
    </source>
</evidence>
<evidence type="ECO:0000313" key="5">
    <source>
        <dbReference type="Proteomes" id="UP000009230"/>
    </source>
</evidence>
<feature type="domain" description="J" evidence="3">
    <location>
        <begin position="5"/>
        <end position="73"/>
    </location>
</feature>
<dbReference type="AlphaFoldDB" id="F6CRU2"/>
<keyword evidence="4" id="KW-0346">Stress response</keyword>
<dbReference type="eggNOG" id="COG0484">
    <property type="taxonomic scope" value="Bacteria"/>
</dbReference>
<dbReference type="HOGENOM" id="CLU_592887_0_0_6"/>
<dbReference type="PANTHER" id="PTHR43096">
    <property type="entry name" value="DNAJ HOMOLOG 1, MITOCHONDRIAL-RELATED"/>
    <property type="match status" value="1"/>
</dbReference>
<dbReference type="GO" id="GO:0051082">
    <property type="term" value="F:unfolded protein binding"/>
    <property type="evidence" value="ECO:0007669"/>
    <property type="project" value="TreeGrafter"/>
</dbReference>
<dbReference type="PRINTS" id="PR00625">
    <property type="entry name" value="JDOMAIN"/>
</dbReference>
<evidence type="ECO:0000256" key="1">
    <source>
        <dbReference type="ARBA" id="ARBA00023186"/>
    </source>
</evidence>
<sequence>MSLLDDYQLLEIPTNASEQEAKSAFRRLARKYHPDKNPETDTTEHFQRLQAAYENVQNAIRQGAQTADWKPFSFTQPDPFHTAGFRHSNQSNNASDKAQEAFIRERQRAYEEMKRNNAHQEKTRNEAIKAARNTLNEKRIKALYEEAFKASENFTSDGYKGSSSQQTNYDIPPYQSFIDDEMEQSTEDRPKVHAVKLDAAKAAFRAATYIACFAAGIYATLYWQDQNALTEMDTPNPRYVAGLYPQFRIGTNYTLQASSLYAEPDSTSKVLEDIPAQVDVQVFKQQGDWLTIRYQNKNGWLPAQSTGFGSIRNARKTGCFGYPGIAPDHGELIGSAQGNSRLRILNQLPSQSLLTFQSFDGKPPFSIYLNKKQAFAANFIPRGQYRLVLETGSLYHHACQQFLFNDKKRIILDNVDFASTEQTLTLSNL</sequence>
<protein>
    <submittedName>
        <fullName evidence="4">Heat shock protein DnaJ domain protein</fullName>
    </submittedName>
</protein>
<dbReference type="OrthoDB" id="9779889at2"/>
<dbReference type="InterPro" id="IPR036869">
    <property type="entry name" value="J_dom_sf"/>
</dbReference>
<dbReference type="KEGG" id="mpc:Mar181_1907"/>
<keyword evidence="1" id="KW-0143">Chaperone</keyword>
<dbReference type="EMBL" id="CP002771">
    <property type="protein sequence ID" value="AEF54945.1"/>
    <property type="molecule type" value="Genomic_DNA"/>
</dbReference>
<dbReference type="GO" id="GO:0042026">
    <property type="term" value="P:protein refolding"/>
    <property type="evidence" value="ECO:0007669"/>
    <property type="project" value="TreeGrafter"/>
</dbReference>
<dbReference type="CDD" id="cd06257">
    <property type="entry name" value="DnaJ"/>
    <property type="match status" value="1"/>
</dbReference>
<dbReference type="Gene3D" id="1.10.287.110">
    <property type="entry name" value="DnaJ domain"/>
    <property type="match status" value="1"/>
</dbReference>
<dbReference type="eggNOG" id="COG3103">
    <property type="taxonomic scope" value="Bacteria"/>
</dbReference>
<dbReference type="SMART" id="SM00271">
    <property type="entry name" value="DnaJ"/>
    <property type="match status" value="1"/>
</dbReference>
<evidence type="ECO:0000259" key="3">
    <source>
        <dbReference type="PROSITE" id="PS50076"/>
    </source>
</evidence>
<evidence type="ECO:0000313" key="4">
    <source>
        <dbReference type="EMBL" id="AEF54945.1"/>
    </source>
</evidence>
<dbReference type="PROSITE" id="PS50076">
    <property type="entry name" value="DNAJ_2"/>
    <property type="match status" value="1"/>
</dbReference>
<dbReference type="Proteomes" id="UP000009230">
    <property type="component" value="Chromosome"/>
</dbReference>
<reference evidence="4 5" key="1">
    <citation type="journal article" date="2012" name="Stand. Genomic Sci.">
        <title>Complete genome sequence of Marinomonas posidonica type strain (IVIA-Po-181(T)).</title>
        <authorList>
            <person name="Lucas-Elio P."/>
            <person name="Goodwin L."/>
            <person name="Woyke T."/>
            <person name="Pitluck S."/>
            <person name="Nolan M."/>
            <person name="Kyrpides N.C."/>
            <person name="Detter J.C."/>
            <person name="Copeland A."/>
            <person name="Lu M."/>
            <person name="Bruce D."/>
            <person name="Detter C."/>
            <person name="Tapia R."/>
            <person name="Han S."/>
            <person name="Land M.L."/>
            <person name="Ivanova N."/>
            <person name="Mikhailova N."/>
            <person name="Johnston A.W."/>
            <person name="Sanchez-Amat A."/>
        </authorList>
    </citation>
    <scope>NUCLEOTIDE SEQUENCE [LARGE SCALE GENOMIC DNA]</scope>
    <source>
        <strain evidence="5">CECT 7376 / NCIMB 14433 / IVIA-Po-181</strain>
    </source>
</reference>
<keyword evidence="2" id="KW-0175">Coiled coil</keyword>
<gene>
    <name evidence="4" type="ordered locus">Mar181_1907</name>
</gene>
<dbReference type="STRING" id="491952.Mar181_1907"/>
<dbReference type="SUPFAM" id="SSF46565">
    <property type="entry name" value="Chaperone J-domain"/>
    <property type="match status" value="1"/>
</dbReference>
<organism evidence="4 5">
    <name type="scientific">Marinomonas posidonica (strain CECT 7376 / NCIMB 14433 / IVIA-Po-181)</name>
    <dbReference type="NCBI Taxonomy" id="491952"/>
    <lineage>
        <taxon>Bacteria</taxon>
        <taxon>Pseudomonadati</taxon>
        <taxon>Pseudomonadota</taxon>
        <taxon>Gammaproteobacteria</taxon>
        <taxon>Oceanospirillales</taxon>
        <taxon>Oceanospirillaceae</taxon>
        <taxon>Marinomonas</taxon>
    </lineage>
</organism>
<dbReference type="PANTHER" id="PTHR43096:SF52">
    <property type="entry name" value="DNAJ HOMOLOG 1, MITOCHONDRIAL-RELATED"/>
    <property type="match status" value="1"/>
</dbReference>
<name>F6CRU2_MARPP</name>
<accession>F6CRU2</accession>
<dbReference type="RefSeq" id="WP_013796420.1">
    <property type="nucleotide sequence ID" value="NC_015559.1"/>
</dbReference>
<proteinExistence type="predicted"/>
<feature type="coiled-coil region" evidence="2">
    <location>
        <begin position="103"/>
        <end position="130"/>
    </location>
</feature>
<dbReference type="Pfam" id="PF00226">
    <property type="entry name" value="DnaJ"/>
    <property type="match status" value="1"/>
</dbReference>
<dbReference type="Gene3D" id="2.30.30.40">
    <property type="entry name" value="SH3 Domains"/>
    <property type="match status" value="1"/>
</dbReference>
<dbReference type="GO" id="GO:0005737">
    <property type="term" value="C:cytoplasm"/>
    <property type="evidence" value="ECO:0007669"/>
    <property type="project" value="TreeGrafter"/>
</dbReference>
<dbReference type="InterPro" id="IPR001623">
    <property type="entry name" value="DnaJ_domain"/>
</dbReference>